<dbReference type="RefSeq" id="WP_279930502.1">
    <property type="nucleotide sequence ID" value="NZ_JARWBG010000029.1"/>
</dbReference>
<protein>
    <submittedName>
        <fullName evidence="1">Uncharacterized protein</fullName>
    </submittedName>
</protein>
<reference evidence="1 2" key="1">
    <citation type="submission" date="2023-04" db="EMBL/GenBank/DDBJ databases">
        <title>Streptomyces chengmaiensis sp. nov. isolated from the stem of mangrove plant in Hainan.</title>
        <authorList>
            <person name="Huang X."/>
            <person name="Zhou S."/>
            <person name="Chu X."/>
            <person name="Xie Y."/>
            <person name="Lin Y."/>
        </authorList>
    </citation>
    <scope>NUCLEOTIDE SEQUENCE [LARGE SCALE GENOMIC DNA]</scope>
    <source>
        <strain evidence="1 2">HNM0663</strain>
    </source>
</reference>
<comment type="caution">
    <text evidence="1">The sequence shown here is derived from an EMBL/GenBank/DDBJ whole genome shotgun (WGS) entry which is preliminary data.</text>
</comment>
<evidence type="ECO:0000313" key="2">
    <source>
        <dbReference type="Proteomes" id="UP001223144"/>
    </source>
</evidence>
<name>A0ABT6HSB1_9ACTN</name>
<dbReference type="EMBL" id="JARWBG010000029">
    <property type="protein sequence ID" value="MDH2391602.1"/>
    <property type="molecule type" value="Genomic_DNA"/>
</dbReference>
<dbReference type="Proteomes" id="UP001223144">
    <property type="component" value="Unassembled WGS sequence"/>
</dbReference>
<organism evidence="1 2">
    <name type="scientific">Streptomyces chengmaiensis</name>
    <dbReference type="NCBI Taxonomy" id="3040919"/>
    <lineage>
        <taxon>Bacteria</taxon>
        <taxon>Bacillati</taxon>
        <taxon>Actinomycetota</taxon>
        <taxon>Actinomycetes</taxon>
        <taxon>Kitasatosporales</taxon>
        <taxon>Streptomycetaceae</taxon>
        <taxon>Streptomyces</taxon>
    </lineage>
</organism>
<sequence length="140" mass="14732">MHHDRYAFNEALNHEAALVLVSDGCTPATYDSIHAVASLGFALGLDPKVTPDNPRLLVLILEPALLTAEEIASAAPSTEARERVLVERARRLGAQRTELQAACTASLATAGWTVDVQNGILTATAPREAVLAALSAVHGN</sequence>
<proteinExistence type="predicted"/>
<evidence type="ECO:0000313" key="1">
    <source>
        <dbReference type="EMBL" id="MDH2391602.1"/>
    </source>
</evidence>
<accession>A0ABT6HSB1</accession>
<keyword evidence="2" id="KW-1185">Reference proteome</keyword>
<gene>
    <name evidence="1" type="ORF">QCN29_23045</name>
</gene>